<dbReference type="Proteomes" id="UP000499080">
    <property type="component" value="Unassembled WGS sequence"/>
</dbReference>
<keyword evidence="2" id="KW-1185">Reference proteome</keyword>
<reference evidence="1 2" key="1">
    <citation type="journal article" date="2019" name="Sci. Rep.">
        <title>Orb-weaving spider Araneus ventricosus genome elucidates the spidroin gene catalogue.</title>
        <authorList>
            <person name="Kono N."/>
            <person name="Nakamura H."/>
            <person name="Ohtoshi R."/>
            <person name="Moran D.A.P."/>
            <person name="Shinohara A."/>
            <person name="Yoshida Y."/>
            <person name="Fujiwara M."/>
            <person name="Mori M."/>
            <person name="Tomita M."/>
            <person name="Arakawa K."/>
        </authorList>
    </citation>
    <scope>NUCLEOTIDE SEQUENCE [LARGE SCALE GENOMIC DNA]</scope>
</reference>
<protein>
    <submittedName>
        <fullName evidence="1">Uncharacterized protein</fullName>
    </submittedName>
</protein>
<sequence>MKSNDGVRNQIPLSSIYRWSEQKFTLICRSEGTIDRTKTAEKIVRDENVDIKTRFQIACIYCLEDSVQSLWTTLDVNSETEEYETPFNTRVNGMVHLWVYWMSEGPRYPFGLLAREDCALKCLLLRSNGSVPKFYPLIRSLSPEHRREYFKYLSLSDVDDFRSCLYHVTNEEQKEIMKLHARRVLLIHMEWPLACVFLDVAEKMWEFLSYSSFTHVLELLVFAKNKADFDYEHLTAEFWKRCPDDFRKNAGGFVYFSSTLKFIEDMKEKETLQ</sequence>
<evidence type="ECO:0000313" key="2">
    <source>
        <dbReference type="Proteomes" id="UP000499080"/>
    </source>
</evidence>
<gene>
    <name evidence="1" type="ORF">AVEN_34356_1</name>
</gene>
<name>A0A4Y2G5H7_ARAVE</name>
<comment type="caution">
    <text evidence="1">The sequence shown here is derived from an EMBL/GenBank/DDBJ whole genome shotgun (WGS) entry which is preliminary data.</text>
</comment>
<dbReference type="AlphaFoldDB" id="A0A4Y2G5H7"/>
<proteinExistence type="predicted"/>
<dbReference type="EMBL" id="BGPR01001202">
    <property type="protein sequence ID" value="GBM48026.1"/>
    <property type="molecule type" value="Genomic_DNA"/>
</dbReference>
<organism evidence="1 2">
    <name type="scientific">Araneus ventricosus</name>
    <name type="common">Orbweaver spider</name>
    <name type="synonym">Epeira ventricosa</name>
    <dbReference type="NCBI Taxonomy" id="182803"/>
    <lineage>
        <taxon>Eukaryota</taxon>
        <taxon>Metazoa</taxon>
        <taxon>Ecdysozoa</taxon>
        <taxon>Arthropoda</taxon>
        <taxon>Chelicerata</taxon>
        <taxon>Arachnida</taxon>
        <taxon>Araneae</taxon>
        <taxon>Araneomorphae</taxon>
        <taxon>Entelegynae</taxon>
        <taxon>Araneoidea</taxon>
        <taxon>Araneidae</taxon>
        <taxon>Araneus</taxon>
    </lineage>
</organism>
<dbReference type="OrthoDB" id="6443573at2759"/>
<accession>A0A4Y2G5H7</accession>
<evidence type="ECO:0000313" key="1">
    <source>
        <dbReference type="EMBL" id="GBM48026.1"/>
    </source>
</evidence>